<accession>B0DU97</accession>
<reference evidence="1 2" key="1">
    <citation type="journal article" date="2008" name="Nature">
        <title>The genome of Laccaria bicolor provides insights into mycorrhizal symbiosis.</title>
        <authorList>
            <person name="Martin F."/>
            <person name="Aerts A."/>
            <person name="Ahren D."/>
            <person name="Brun A."/>
            <person name="Danchin E.G.J."/>
            <person name="Duchaussoy F."/>
            <person name="Gibon J."/>
            <person name="Kohler A."/>
            <person name="Lindquist E."/>
            <person name="Pereda V."/>
            <person name="Salamov A."/>
            <person name="Shapiro H.J."/>
            <person name="Wuyts J."/>
            <person name="Blaudez D."/>
            <person name="Buee M."/>
            <person name="Brokstein P."/>
            <person name="Canbaeck B."/>
            <person name="Cohen D."/>
            <person name="Courty P.E."/>
            <person name="Coutinho P.M."/>
            <person name="Delaruelle C."/>
            <person name="Detter J.C."/>
            <person name="Deveau A."/>
            <person name="DiFazio S."/>
            <person name="Duplessis S."/>
            <person name="Fraissinet-Tachet L."/>
            <person name="Lucic E."/>
            <person name="Frey-Klett P."/>
            <person name="Fourrey C."/>
            <person name="Feussner I."/>
            <person name="Gay G."/>
            <person name="Grimwood J."/>
            <person name="Hoegger P.J."/>
            <person name="Jain P."/>
            <person name="Kilaru S."/>
            <person name="Labbe J."/>
            <person name="Lin Y.C."/>
            <person name="Legue V."/>
            <person name="Le Tacon F."/>
            <person name="Marmeisse R."/>
            <person name="Melayah D."/>
            <person name="Montanini B."/>
            <person name="Muratet M."/>
            <person name="Nehls U."/>
            <person name="Niculita-Hirzel H."/>
            <person name="Oudot-Le Secq M.P."/>
            <person name="Peter M."/>
            <person name="Quesneville H."/>
            <person name="Rajashekar B."/>
            <person name="Reich M."/>
            <person name="Rouhier N."/>
            <person name="Schmutz J."/>
            <person name="Yin T."/>
            <person name="Chalot M."/>
            <person name="Henrissat B."/>
            <person name="Kuees U."/>
            <person name="Lucas S."/>
            <person name="Van de Peer Y."/>
            <person name="Podila G.K."/>
            <person name="Polle A."/>
            <person name="Pukkila P.J."/>
            <person name="Richardson P.M."/>
            <person name="Rouze P."/>
            <person name="Sanders I.R."/>
            <person name="Stajich J.E."/>
            <person name="Tunlid A."/>
            <person name="Tuskan G."/>
            <person name="Grigoriev I.V."/>
        </authorList>
    </citation>
    <scope>NUCLEOTIDE SEQUENCE [LARGE SCALE GENOMIC DNA]</scope>
    <source>
        <strain evidence="2">S238N-H82 / ATCC MYA-4686</strain>
    </source>
</reference>
<proteinExistence type="predicted"/>
<organism evidence="2">
    <name type="scientific">Laccaria bicolor (strain S238N-H82 / ATCC MYA-4686)</name>
    <name type="common">Bicoloured deceiver</name>
    <name type="synonym">Laccaria laccata var. bicolor</name>
    <dbReference type="NCBI Taxonomy" id="486041"/>
    <lineage>
        <taxon>Eukaryota</taxon>
        <taxon>Fungi</taxon>
        <taxon>Dikarya</taxon>
        <taxon>Basidiomycota</taxon>
        <taxon>Agaricomycotina</taxon>
        <taxon>Agaricomycetes</taxon>
        <taxon>Agaricomycetidae</taxon>
        <taxon>Agaricales</taxon>
        <taxon>Agaricineae</taxon>
        <taxon>Hydnangiaceae</taxon>
        <taxon>Laccaria</taxon>
    </lineage>
</organism>
<dbReference type="GeneID" id="6083136"/>
<dbReference type="HOGENOM" id="CLU_2146301_0_0_1"/>
<dbReference type="Proteomes" id="UP000001194">
    <property type="component" value="Unassembled WGS sequence"/>
</dbReference>
<name>B0DU97_LACBS</name>
<keyword evidence="2" id="KW-1185">Reference proteome</keyword>
<dbReference type="AlphaFoldDB" id="B0DU97"/>
<dbReference type="RefSeq" id="XP_001887476.1">
    <property type="nucleotide sequence ID" value="XM_001887441.1"/>
</dbReference>
<dbReference type="KEGG" id="lbc:LACBIDRAFT_332921"/>
<protein>
    <submittedName>
        <fullName evidence="1">Predicted protein</fullName>
    </submittedName>
</protein>
<dbReference type="InParanoid" id="B0DU97"/>
<sequence length="112" mass="12347">MFAIDKGVECPVNNLFSASLVLVQLRSVTNTEFQVSLVRSSEGPSTRLSVELQLGGMMLLMDMLLDLLMVRPIGQHNFMGTRLAERYYDLRVKGTLAAVVGALPAEGYRNLT</sequence>
<gene>
    <name evidence="1" type="ORF">LACBIDRAFT_332921</name>
</gene>
<dbReference type="EMBL" id="DS547135">
    <property type="protein sequence ID" value="EDR01866.1"/>
    <property type="molecule type" value="Genomic_DNA"/>
</dbReference>
<evidence type="ECO:0000313" key="2">
    <source>
        <dbReference type="Proteomes" id="UP000001194"/>
    </source>
</evidence>
<evidence type="ECO:0000313" key="1">
    <source>
        <dbReference type="EMBL" id="EDR01866.1"/>
    </source>
</evidence>